<dbReference type="AlphaFoldDB" id="A0A5C8ZNF3"/>
<protein>
    <recommendedName>
        <fullName evidence="1">RiboL-PSP-HEPN domain-containing protein</fullName>
    </recommendedName>
</protein>
<organism evidence="2 3">
    <name type="scientific">Parahaliea aestuarii</name>
    <dbReference type="NCBI Taxonomy" id="1852021"/>
    <lineage>
        <taxon>Bacteria</taxon>
        <taxon>Pseudomonadati</taxon>
        <taxon>Pseudomonadota</taxon>
        <taxon>Gammaproteobacteria</taxon>
        <taxon>Cellvibrionales</taxon>
        <taxon>Halieaceae</taxon>
        <taxon>Parahaliea</taxon>
    </lineage>
</organism>
<dbReference type="Proteomes" id="UP000321933">
    <property type="component" value="Unassembled WGS sequence"/>
</dbReference>
<accession>A0A5C8ZNF3</accession>
<comment type="caution">
    <text evidence="2">The sequence shown here is derived from an EMBL/GenBank/DDBJ whole genome shotgun (WGS) entry which is preliminary data.</text>
</comment>
<dbReference type="Pfam" id="PF18735">
    <property type="entry name" value="HEPN_RiboL-PSP"/>
    <property type="match status" value="1"/>
</dbReference>
<evidence type="ECO:0000313" key="3">
    <source>
        <dbReference type="Proteomes" id="UP000321933"/>
    </source>
</evidence>
<dbReference type="RefSeq" id="WP_148066037.1">
    <property type="nucleotide sequence ID" value="NZ_VRYZ01000014.1"/>
</dbReference>
<gene>
    <name evidence="2" type="ORF">FVW59_19370</name>
</gene>
<dbReference type="EMBL" id="VRYZ01000014">
    <property type="protein sequence ID" value="TXS88911.1"/>
    <property type="molecule type" value="Genomic_DNA"/>
</dbReference>
<evidence type="ECO:0000313" key="2">
    <source>
        <dbReference type="EMBL" id="TXS88911.1"/>
    </source>
</evidence>
<dbReference type="OrthoDB" id="9134022at2"/>
<name>A0A5C8ZNF3_9GAMM</name>
<sequence length="182" mass="20743">MTSKAFQAFDHAIQDAMELLDHFDALNKQPPPPEIEVLKRASLVMALAALETYLEDLLIETVESLCCDGDERLSDFIQASLISDLKVFHTPSTDRVRPIFKKYLGYDVTEGWSWNNSDPAKARTELNRLAKKRGDIAHRSVRPLPGQPTQHAVTRDAMRKHIHFIKELVRTTDTYVQKNSAR</sequence>
<proteinExistence type="predicted"/>
<evidence type="ECO:0000259" key="1">
    <source>
        <dbReference type="Pfam" id="PF18735"/>
    </source>
</evidence>
<reference evidence="2 3" key="1">
    <citation type="submission" date="2019-08" db="EMBL/GenBank/DDBJ databases">
        <title>Parahaliea maris sp. nov., isolated from the surface seawater.</title>
        <authorList>
            <person name="Liu Y."/>
        </authorList>
    </citation>
    <scope>NUCLEOTIDE SEQUENCE [LARGE SCALE GENOMIC DNA]</scope>
    <source>
        <strain evidence="2 3">S2-26</strain>
    </source>
</reference>
<keyword evidence="3" id="KW-1185">Reference proteome</keyword>
<dbReference type="InterPro" id="IPR041519">
    <property type="entry name" value="HEPN_RiboL-PSP"/>
</dbReference>
<feature type="domain" description="RiboL-PSP-HEPN" evidence="1">
    <location>
        <begin position="14"/>
        <end position="176"/>
    </location>
</feature>